<evidence type="ECO:0000256" key="1">
    <source>
        <dbReference type="ARBA" id="ARBA00023125"/>
    </source>
</evidence>
<protein>
    <submittedName>
        <fullName evidence="5">Recombinase family protein</fullName>
    </submittedName>
</protein>
<dbReference type="EMBL" id="SAWY01000027">
    <property type="protein sequence ID" value="TPH13942.1"/>
    <property type="molecule type" value="Genomic_DNA"/>
</dbReference>
<dbReference type="Pfam" id="PF00239">
    <property type="entry name" value="Resolvase"/>
    <property type="match status" value="1"/>
</dbReference>
<evidence type="ECO:0000313" key="5">
    <source>
        <dbReference type="EMBL" id="TPH13942.1"/>
    </source>
</evidence>
<keyword evidence="3" id="KW-0175">Coiled coil</keyword>
<dbReference type="InterPro" id="IPR050639">
    <property type="entry name" value="SSR_resolvase"/>
</dbReference>
<dbReference type="CDD" id="cd00338">
    <property type="entry name" value="Ser_Recombinase"/>
    <property type="match status" value="1"/>
</dbReference>
<evidence type="ECO:0000256" key="3">
    <source>
        <dbReference type="SAM" id="Coils"/>
    </source>
</evidence>
<keyword evidence="6" id="KW-1185">Reference proteome</keyword>
<evidence type="ECO:0000259" key="4">
    <source>
        <dbReference type="PROSITE" id="PS51737"/>
    </source>
</evidence>
<dbReference type="Proteomes" id="UP000315303">
    <property type="component" value="Unassembled WGS sequence"/>
</dbReference>
<dbReference type="InterPro" id="IPR011109">
    <property type="entry name" value="DNA_bind_recombinase_dom"/>
</dbReference>
<accession>A0A502KQU2</accession>
<dbReference type="PANTHER" id="PTHR30461">
    <property type="entry name" value="DNA-INVERTASE FROM LAMBDOID PROPHAGE"/>
    <property type="match status" value="1"/>
</dbReference>
<gene>
    <name evidence="5" type="ORF">EPA86_12560</name>
</gene>
<feature type="domain" description="Recombinase" evidence="4">
    <location>
        <begin position="202"/>
        <end position="316"/>
    </location>
</feature>
<keyword evidence="1" id="KW-0238">DNA-binding</keyword>
<dbReference type="SUPFAM" id="SSF53041">
    <property type="entry name" value="Resolvase-like"/>
    <property type="match status" value="1"/>
</dbReference>
<name>A0A502KQU2_9GAMM</name>
<dbReference type="SMART" id="SM00857">
    <property type="entry name" value="Resolvase"/>
    <property type="match status" value="1"/>
</dbReference>
<dbReference type="InterPro" id="IPR036162">
    <property type="entry name" value="Resolvase-like_N_sf"/>
</dbReference>
<dbReference type="OrthoDB" id="9791494at2"/>
<dbReference type="Pfam" id="PF07508">
    <property type="entry name" value="Recombinase"/>
    <property type="match status" value="1"/>
</dbReference>
<evidence type="ECO:0000256" key="2">
    <source>
        <dbReference type="ARBA" id="ARBA00023172"/>
    </source>
</evidence>
<dbReference type="InterPro" id="IPR038109">
    <property type="entry name" value="DNA_bind_recomb_sf"/>
</dbReference>
<dbReference type="GO" id="GO:0000150">
    <property type="term" value="F:DNA strand exchange activity"/>
    <property type="evidence" value="ECO:0007669"/>
    <property type="project" value="InterPro"/>
</dbReference>
<evidence type="ECO:0000313" key="6">
    <source>
        <dbReference type="Proteomes" id="UP000315303"/>
    </source>
</evidence>
<dbReference type="Gene3D" id="3.40.50.1390">
    <property type="entry name" value="Resolvase, N-terminal catalytic domain"/>
    <property type="match status" value="1"/>
</dbReference>
<feature type="coiled-coil region" evidence="3">
    <location>
        <begin position="408"/>
        <end position="462"/>
    </location>
</feature>
<comment type="caution">
    <text evidence="5">The sequence shown here is derived from an EMBL/GenBank/DDBJ whole genome shotgun (WGS) entry which is preliminary data.</text>
</comment>
<proteinExistence type="predicted"/>
<dbReference type="GO" id="GO:0003677">
    <property type="term" value="F:DNA binding"/>
    <property type="evidence" value="ECO:0007669"/>
    <property type="project" value="UniProtKB-KW"/>
</dbReference>
<keyword evidence="2" id="KW-0233">DNA recombination</keyword>
<dbReference type="InterPro" id="IPR006119">
    <property type="entry name" value="Resolv_N"/>
</dbReference>
<sequence>MRALKQYKNFNNAHWFMPSDKKKCYSYIRWSSDKQSSGSTLARQLKTAQEIAFEQDLELVEMIDSGISAFKGKNAKDGELGRFIDAVENKLIPDNSWLVVENLDRLSREAILSAQRLFMKLLELGITVVTGMDKKIYSGKSVTENPMDLMYSIMLFARAHEESKTKSKRTYGNALGIIEKHNNGERNADGYAIAIKSVGTNMWWSDCSDGSVKPHPVLFPIAKEIINLAINEGMGTHSIVKFLNNKYPDVLTSSKKQDGTWTLNRISQMLKKRVLLGEKVVNIDDVEHVLTDYYPPLCDEDTFYKLRAARQNRNIKPEHTDKVYLFLGRDIIRCGHCGAKMTSHTTNENKEKGKYDKFRYKCASGQNATGKCRAWSFNAIWLDDVVVRLAANHIFRPLHKSKDIDLAIKGLEENLADKQVQIDNLVKVIMSGVTTAAIPKQIAELEDQVQQLTRSIESSKNHRATELTQTVEWGEVDERVLDYHQHEIRQQLKEKVRLSVKQVICQQVKAKLVKFTITFINNITIVAYRSPMTLAFDGGAWNALGDFYKHPVSLTKAEQFKGHIKEPPNKQNVDIAPPADDPVIRSVLISNYYDYERKKLTEAKQKELGVTELNFDQKLDIKNTKILTPSDEQLEAIHKEMFSAPASNIGENDSYQYQGLDDVSSEMMDLLESGDKPKELLHDLTRVEHLTNWANGFSKDVPKVIESQFRTFKHKYKSHIGHKAKSAIHYIDEVNVGSSGIITHRAPIKEPNK</sequence>
<dbReference type="Gene3D" id="3.90.1750.20">
    <property type="entry name" value="Putative Large Serine Recombinase, Chain B, Domain 2"/>
    <property type="match status" value="1"/>
</dbReference>
<organism evidence="5 6">
    <name type="scientific">Litorilituus lipolyticus</name>
    <dbReference type="NCBI Taxonomy" id="2491017"/>
    <lineage>
        <taxon>Bacteria</taxon>
        <taxon>Pseudomonadati</taxon>
        <taxon>Pseudomonadota</taxon>
        <taxon>Gammaproteobacteria</taxon>
        <taxon>Alteromonadales</taxon>
        <taxon>Colwelliaceae</taxon>
        <taxon>Litorilituus</taxon>
    </lineage>
</organism>
<reference evidence="5 6" key="1">
    <citation type="submission" date="2019-01" db="EMBL/GenBank/DDBJ databases">
        <title>Litorilituus lipolytica sp. nov., isolated from intertidal sand of the Yellow Sea in China.</title>
        <authorList>
            <person name="Liu A."/>
        </authorList>
    </citation>
    <scope>NUCLEOTIDE SEQUENCE [LARGE SCALE GENOMIC DNA]</scope>
    <source>
        <strain evidence="5 6">RZ04</strain>
    </source>
</reference>
<dbReference type="PROSITE" id="PS51737">
    <property type="entry name" value="RECOMBINASE_DNA_BIND"/>
    <property type="match status" value="1"/>
</dbReference>
<dbReference type="RefSeq" id="WP_140604112.1">
    <property type="nucleotide sequence ID" value="NZ_SAWY01000027.1"/>
</dbReference>
<dbReference type="InterPro" id="IPR025827">
    <property type="entry name" value="Zn_ribbon_recom_dom"/>
</dbReference>
<dbReference type="AlphaFoldDB" id="A0A502KQU2"/>
<dbReference type="Pfam" id="PF13408">
    <property type="entry name" value="Zn_ribbon_recom"/>
    <property type="match status" value="1"/>
</dbReference>
<dbReference type="PANTHER" id="PTHR30461:SF2">
    <property type="entry name" value="SERINE RECOMBINASE PINE-RELATED"/>
    <property type="match status" value="1"/>
</dbReference>